<reference evidence="1" key="1">
    <citation type="submission" date="2021-01" db="EMBL/GenBank/DDBJ databases">
        <authorList>
            <person name="Kaushik A."/>
        </authorList>
    </citation>
    <scope>NUCLEOTIDE SEQUENCE</scope>
    <source>
        <strain evidence="1">Type strain: AG8-Rh-89/</strain>
    </source>
</reference>
<name>A0A8H3GLF2_9AGAM</name>
<proteinExistence type="predicted"/>
<sequence>MCELTIAPLAIVHIVRTNPVSVGVAPPRGRSWVAELHASHSVYNARSALWTSCGVYILGLILAPASPEEYVVKYNSRVFGICCADDFATSRPMKFLRVERTVLSGGGQEHPAEPVNSSRPCVEVAQVGRAMSTISHSASRNLVHLCVASVMPKELTGRSGGKLAVQPRKLWYLETCRLLCCLAHILHFRGICKLCTRLNLT</sequence>
<accession>A0A8H3GLF2</accession>
<dbReference type="EMBL" id="CAJMWZ010002440">
    <property type="protein sequence ID" value="CAE6455757.1"/>
    <property type="molecule type" value="Genomic_DNA"/>
</dbReference>
<organism evidence="1 2">
    <name type="scientific">Rhizoctonia solani</name>
    <dbReference type="NCBI Taxonomy" id="456999"/>
    <lineage>
        <taxon>Eukaryota</taxon>
        <taxon>Fungi</taxon>
        <taxon>Dikarya</taxon>
        <taxon>Basidiomycota</taxon>
        <taxon>Agaricomycotina</taxon>
        <taxon>Agaricomycetes</taxon>
        <taxon>Cantharellales</taxon>
        <taxon>Ceratobasidiaceae</taxon>
        <taxon>Rhizoctonia</taxon>
    </lineage>
</organism>
<dbReference type="AlphaFoldDB" id="A0A8H3GLF2"/>
<comment type="caution">
    <text evidence="1">The sequence shown here is derived from an EMBL/GenBank/DDBJ whole genome shotgun (WGS) entry which is preliminary data.</text>
</comment>
<gene>
    <name evidence="1" type="ORF">RDB_LOCUS45445</name>
</gene>
<dbReference type="Proteomes" id="UP000663850">
    <property type="component" value="Unassembled WGS sequence"/>
</dbReference>
<protein>
    <submittedName>
        <fullName evidence="1">Uncharacterized protein</fullName>
    </submittedName>
</protein>
<evidence type="ECO:0000313" key="1">
    <source>
        <dbReference type="EMBL" id="CAE6455757.1"/>
    </source>
</evidence>
<evidence type="ECO:0000313" key="2">
    <source>
        <dbReference type="Proteomes" id="UP000663850"/>
    </source>
</evidence>